<evidence type="ECO:0000256" key="15">
    <source>
        <dbReference type="ARBA" id="ARBA00023136"/>
    </source>
</evidence>
<dbReference type="Pfam" id="PF01148">
    <property type="entry name" value="CTP_transf_1"/>
    <property type="match status" value="1"/>
</dbReference>
<keyword evidence="11 18" id="KW-0812">Transmembrane</keyword>
<evidence type="ECO:0000256" key="6">
    <source>
        <dbReference type="ARBA" id="ARBA00012487"/>
    </source>
</evidence>
<keyword evidence="12 18" id="KW-0548">Nucleotidyltransferase</keyword>
<keyword evidence="14" id="KW-0443">Lipid metabolism</keyword>
<keyword evidence="10 18" id="KW-0808">Transferase</keyword>
<evidence type="ECO:0000256" key="14">
    <source>
        <dbReference type="ARBA" id="ARBA00023098"/>
    </source>
</evidence>
<gene>
    <name evidence="21" type="ORF">GCM10025862_11420</name>
</gene>
<feature type="transmembrane region" description="Helical" evidence="20">
    <location>
        <begin position="121"/>
        <end position="138"/>
    </location>
</feature>
<dbReference type="Proteomes" id="UP001157109">
    <property type="component" value="Unassembled WGS sequence"/>
</dbReference>
<evidence type="ECO:0000256" key="12">
    <source>
        <dbReference type="ARBA" id="ARBA00022695"/>
    </source>
</evidence>
<keyword evidence="22" id="KW-1185">Reference proteome</keyword>
<evidence type="ECO:0000313" key="21">
    <source>
        <dbReference type="EMBL" id="GMA19121.1"/>
    </source>
</evidence>
<dbReference type="PANTHER" id="PTHR46382:SF1">
    <property type="entry name" value="PHOSPHATIDATE CYTIDYLYLTRANSFERASE"/>
    <property type="match status" value="1"/>
</dbReference>
<comment type="pathway">
    <text evidence="3 18">Phospholipid metabolism; CDP-diacylglycerol biosynthesis; CDP-diacylglycerol from sn-glycerol 3-phosphate: step 3/3.</text>
</comment>
<keyword evidence="8" id="KW-1003">Cell membrane</keyword>
<protein>
    <recommendedName>
        <fullName evidence="7 18">Phosphatidate cytidylyltransferase</fullName>
        <ecNumber evidence="6 18">2.7.7.41</ecNumber>
    </recommendedName>
</protein>
<feature type="transmembrane region" description="Helical" evidence="20">
    <location>
        <begin position="97"/>
        <end position="115"/>
    </location>
</feature>
<comment type="catalytic activity">
    <reaction evidence="1 18">
        <text>a 1,2-diacyl-sn-glycero-3-phosphate + CTP + H(+) = a CDP-1,2-diacyl-sn-glycerol + diphosphate</text>
        <dbReference type="Rhea" id="RHEA:16229"/>
        <dbReference type="ChEBI" id="CHEBI:15378"/>
        <dbReference type="ChEBI" id="CHEBI:33019"/>
        <dbReference type="ChEBI" id="CHEBI:37563"/>
        <dbReference type="ChEBI" id="CHEBI:58332"/>
        <dbReference type="ChEBI" id="CHEBI:58608"/>
        <dbReference type="EC" id="2.7.7.41"/>
    </reaction>
</comment>
<evidence type="ECO:0000256" key="5">
    <source>
        <dbReference type="ARBA" id="ARBA00010185"/>
    </source>
</evidence>
<accession>A0ABQ6HKY0</accession>
<feature type="region of interest" description="Disordered" evidence="19">
    <location>
        <begin position="1"/>
        <end position="24"/>
    </location>
</feature>
<evidence type="ECO:0000256" key="4">
    <source>
        <dbReference type="ARBA" id="ARBA00005189"/>
    </source>
</evidence>
<comment type="subcellular location">
    <subcellularLocation>
        <location evidence="2">Cell membrane</location>
        <topology evidence="2">Multi-pass membrane protein</topology>
    </subcellularLocation>
</comment>
<keyword evidence="16" id="KW-0594">Phospholipid biosynthesis</keyword>
<evidence type="ECO:0000256" key="8">
    <source>
        <dbReference type="ARBA" id="ARBA00022475"/>
    </source>
</evidence>
<dbReference type="EC" id="2.7.7.41" evidence="6 18"/>
<evidence type="ECO:0000256" key="10">
    <source>
        <dbReference type="ARBA" id="ARBA00022679"/>
    </source>
</evidence>
<evidence type="ECO:0000256" key="2">
    <source>
        <dbReference type="ARBA" id="ARBA00004651"/>
    </source>
</evidence>
<reference evidence="22" key="1">
    <citation type="journal article" date="2019" name="Int. J. Syst. Evol. Microbiol.">
        <title>The Global Catalogue of Microorganisms (GCM) 10K type strain sequencing project: providing services to taxonomists for standard genome sequencing and annotation.</title>
        <authorList>
            <consortium name="The Broad Institute Genomics Platform"/>
            <consortium name="The Broad Institute Genome Sequencing Center for Infectious Disease"/>
            <person name="Wu L."/>
            <person name="Ma J."/>
        </authorList>
    </citation>
    <scope>NUCLEOTIDE SEQUENCE [LARGE SCALE GENOMIC DNA]</scope>
    <source>
        <strain evidence="22">NBRC 105830</strain>
    </source>
</reference>
<comment type="pathway">
    <text evidence="4">Lipid metabolism.</text>
</comment>
<dbReference type="InterPro" id="IPR000374">
    <property type="entry name" value="PC_trans"/>
</dbReference>
<evidence type="ECO:0000256" key="9">
    <source>
        <dbReference type="ARBA" id="ARBA00022516"/>
    </source>
</evidence>
<feature type="transmembrane region" description="Helical" evidence="20">
    <location>
        <begin position="217"/>
        <end position="236"/>
    </location>
</feature>
<feature type="transmembrane region" description="Helical" evidence="20">
    <location>
        <begin position="45"/>
        <end position="65"/>
    </location>
</feature>
<dbReference type="PANTHER" id="PTHR46382">
    <property type="entry name" value="PHOSPHATIDATE CYTIDYLYLTRANSFERASE"/>
    <property type="match status" value="1"/>
</dbReference>
<comment type="caution">
    <text evidence="21">The sequence shown here is derived from an EMBL/GenBank/DDBJ whole genome shotgun (WGS) entry which is preliminary data.</text>
</comment>
<name>A0ABQ6HKY0_9MICO</name>
<keyword evidence="9" id="KW-0444">Lipid biosynthesis</keyword>
<evidence type="ECO:0000256" key="3">
    <source>
        <dbReference type="ARBA" id="ARBA00005119"/>
    </source>
</evidence>
<comment type="similarity">
    <text evidence="5 18">Belongs to the CDS family.</text>
</comment>
<evidence type="ECO:0000256" key="11">
    <source>
        <dbReference type="ARBA" id="ARBA00022692"/>
    </source>
</evidence>
<dbReference type="EMBL" id="BSUJ01000001">
    <property type="protein sequence ID" value="GMA19121.1"/>
    <property type="molecule type" value="Genomic_DNA"/>
</dbReference>
<evidence type="ECO:0000256" key="1">
    <source>
        <dbReference type="ARBA" id="ARBA00001698"/>
    </source>
</evidence>
<sequence>MSSTPDSDPQPEMPSAPAGSAVEARSADAVREARRARVNNRAGRNLGAAISVGVGLGLLIVVSLFTRRETFLPVVMVAVAIGMWEIASAVRHQHVRVPLVPTLAGGLALLPIAFVGGPRSLTLAFALVCLAIIVWRALDGGVHALRDVSGGVLTVAYVPLLAAFCMMMLAPPDGHWRVFIFILVTVCSDIGGYVAGVLFGKHPMAPSVSPKKSWEGFAGSALTCMVAGSLSVHFILHADWWIGALLGVASAATATVGDFCESVIKRDIGIKDMGHVLPGHGGIMDRLDSLLMVAPMAWVVLSYLLPGSAPG</sequence>
<keyword evidence="13 20" id="KW-1133">Transmembrane helix</keyword>
<evidence type="ECO:0000313" key="22">
    <source>
        <dbReference type="Proteomes" id="UP001157109"/>
    </source>
</evidence>
<evidence type="ECO:0000256" key="7">
    <source>
        <dbReference type="ARBA" id="ARBA00019373"/>
    </source>
</evidence>
<organism evidence="21 22">
    <name type="scientific">Arsenicicoccus piscis</name>
    <dbReference type="NCBI Taxonomy" id="673954"/>
    <lineage>
        <taxon>Bacteria</taxon>
        <taxon>Bacillati</taxon>
        <taxon>Actinomycetota</taxon>
        <taxon>Actinomycetes</taxon>
        <taxon>Micrococcales</taxon>
        <taxon>Intrasporangiaceae</taxon>
        <taxon>Arsenicicoccus</taxon>
    </lineage>
</organism>
<dbReference type="RefSeq" id="WP_241442048.1">
    <property type="nucleotide sequence ID" value="NZ_JAKZHV010000002.1"/>
</dbReference>
<evidence type="ECO:0000256" key="16">
    <source>
        <dbReference type="ARBA" id="ARBA00023209"/>
    </source>
</evidence>
<keyword evidence="17" id="KW-1208">Phospholipid metabolism</keyword>
<evidence type="ECO:0000256" key="13">
    <source>
        <dbReference type="ARBA" id="ARBA00022989"/>
    </source>
</evidence>
<evidence type="ECO:0000256" key="19">
    <source>
        <dbReference type="SAM" id="MobiDB-lite"/>
    </source>
</evidence>
<proteinExistence type="inferred from homology"/>
<evidence type="ECO:0000256" key="20">
    <source>
        <dbReference type="SAM" id="Phobius"/>
    </source>
</evidence>
<dbReference type="PROSITE" id="PS01315">
    <property type="entry name" value="CDS"/>
    <property type="match status" value="1"/>
</dbReference>
<feature type="transmembrane region" description="Helical" evidence="20">
    <location>
        <begin position="176"/>
        <end position="196"/>
    </location>
</feature>
<feature type="transmembrane region" description="Helical" evidence="20">
    <location>
        <begin position="150"/>
        <end position="170"/>
    </location>
</feature>
<evidence type="ECO:0000256" key="18">
    <source>
        <dbReference type="RuleBase" id="RU003938"/>
    </source>
</evidence>
<feature type="transmembrane region" description="Helical" evidence="20">
    <location>
        <begin position="71"/>
        <end position="90"/>
    </location>
</feature>
<evidence type="ECO:0000256" key="17">
    <source>
        <dbReference type="ARBA" id="ARBA00023264"/>
    </source>
</evidence>
<keyword evidence="15 20" id="KW-0472">Membrane</keyword>